<dbReference type="GO" id="GO:0004519">
    <property type="term" value="F:endonuclease activity"/>
    <property type="evidence" value="ECO:0007669"/>
    <property type="project" value="UniProtKB-KW"/>
</dbReference>
<dbReference type="PANTHER" id="PTHR12121">
    <property type="entry name" value="CARBON CATABOLITE REPRESSOR PROTEIN 4"/>
    <property type="match status" value="1"/>
</dbReference>
<feature type="chain" id="PRO_5019469357" evidence="1">
    <location>
        <begin position="35"/>
        <end position="309"/>
    </location>
</feature>
<reference evidence="3 4" key="1">
    <citation type="submission" date="2018-05" db="EMBL/GenBank/DDBJ databases">
        <title>Evolution of GPA BGCs.</title>
        <authorList>
            <person name="Waglechner N."/>
            <person name="Wright G.D."/>
        </authorList>
    </citation>
    <scope>NUCLEOTIDE SEQUENCE [LARGE SCALE GENOMIC DNA]</scope>
    <source>
        <strain evidence="3 4">A82846</strain>
    </source>
</reference>
<sequence length="309" mass="34338">MGGTRPDRGGLMLLRVVGAVLAGLLLFPATQAFAAESPVIGPARGNALHVMSFNLRYASDSEPNSWRARRPVMAQLLRREQPTVIGTQEGLYEQLKDIERDLPQHYDWIGVGRAGGSRDEFMAIYYDTRRLEPMEFDHYWLSDTPNVVGSKSWGNNVIRMVTWVRFADSRSGRQFVVVNTHFDHESENSRQRSAELVRDRINAIAPGLPVVLTGDFNAAAESTPTYDILMSGAGLTDTWPAAAERRTPLYATFHGYRPLVPNGPRIDWILTRGGMTIQAAAINTFSSNNQFPSDHLPMQALVTLSPTLP</sequence>
<dbReference type="EMBL" id="QHKI01000002">
    <property type="protein sequence ID" value="RSM90647.1"/>
    <property type="molecule type" value="Genomic_DNA"/>
</dbReference>
<dbReference type="InterPro" id="IPR050410">
    <property type="entry name" value="CCR4/nocturin_mRNA_transcr"/>
</dbReference>
<dbReference type="OrthoDB" id="9793162at2"/>
<dbReference type="InterPro" id="IPR005135">
    <property type="entry name" value="Endo/exonuclease/phosphatase"/>
</dbReference>
<organism evidence="3 4">
    <name type="scientific">Kibdelosporangium aridum</name>
    <dbReference type="NCBI Taxonomy" id="2030"/>
    <lineage>
        <taxon>Bacteria</taxon>
        <taxon>Bacillati</taxon>
        <taxon>Actinomycetota</taxon>
        <taxon>Actinomycetes</taxon>
        <taxon>Pseudonocardiales</taxon>
        <taxon>Pseudonocardiaceae</taxon>
        <taxon>Kibdelosporangium</taxon>
    </lineage>
</organism>
<feature type="signal peptide" evidence="1">
    <location>
        <begin position="1"/>
        <end position="34"/>
    </location>
</feature>
<dbReference type="Gene3D" id="3.60.10.10">
    <property type="entry name" value="Endonuclease/exonuclease/phosphatase"/>
    <property type="match status" value="1"/>
</dbReference>
<dbReference type="Proteomes" id="UP000287547">
    <property type="component" value="Unassembled WGS sequence"/>
</dbReference>
<comment type="caution">
    <text evidence="3">The sequence shown here is derived from an EMBL/GenBank/DDBJ whole genome shotgun (WGS) entry which is preliminary data.</text>
</comment>
<dbReference type="PANTHER" id="PTHR12121:SF36">
    <property type="entry name" value="ENDONUCLEASE_EXONUCLEASE_PHOSPHATASE DOMAIN-CONTAINING PROTEIN"/>
    <property type="match status" value="1"/>
</dbReference>
<evidence type="ECO:0000313" key="3">
    <source>
        <dbReference type="EMBL" id="RSM90647.1"/>
    </source>
</evidence>
<dbReference type="GO" id="GO:0000175">
    <property type="term" value="F:3'-5'-RNA exonuclease activity"/>
    <property type="evidence" value="ECO:0007669"/>
    <property type="project" value="TreeGrafter"/>
</dbReference>
<dbReference type="SUPFAM" id="SSF56219">
    <property type="entry name" value="DNase I-like"/>
    <property type="match status" value="1"/>
</dbReference>
<keyword evidence="3" id="KW-0540">Nuclease</keyword>
<keyword evidence="1" id="KW-0732">Signal</keyword>
<evidence type="ECO:0000259" key="2">
    <source>
        <dbReference type="Pfam" id="PF03372"/>
    </source>
</evidence>
<dbReference type="Pfam" id="PF03372">
    <property type="entry name" value="Exo_endo_phos"/>
    <property type="match status" value="1"/>
</dbReference>
<dbReference type="AlphaFoldDB" id="A0A428ZRG6"/>
<keyword evidence="3" id="KW-0255">Endonuclease</keyword>
<protein>
    <submittedName>
        <fullName evidence="3">Endonuclease</fullName>
    </submittedName>
</protein>
<keyword evidence="3" id="KW-0378">Hydrolase</keyword>
<dbReference type="InterPro" id="IPR036691">
    <property type="entry name" value="Endo/exonu/phosph_ase_sf"/>
</dbReference>
<proteinExistence type="predicted"/>
<gene>
    <name evidence="3" type="ORF">DMH04_04075</name>
</gene>
<accession>A0A428ZRG6</accession>
<evidence type="ECO:0000256" key="1">
    <source>
        <dbReference type="SAM" id="SignalP"/>
    </source>
</evidence>
<feature type="domain" description="Endonuclease/exonuclease/phosphatase" evidence="2">
    <location>
        <begin position="51"/>
        <end position="295"/>
    </location>
</feature>
<evidence type="ECO:0000313" key="4">
    <source>
        <dbReference type="Proteomes" id="UP000287547"/>
    </source>
</evidence>
<dbReference type="CDD" id="cd09083">
    <property type="entry name" value="EEP-1"/>
    <property type="match status" value="1"/>
</dbReference>
<name>A0A428ZRG6_KIBAR</name>